<name>A0ACC9MW85_9PSED</name>
<gene>
    <name evidence="1" type="ORF">CW309_28450</name>
</gene>
<comment type="caution">
    <text evidence="1">The sequence shown here is derived from an EMBL/GenBank/DDBJ whole genome shotgun (WGS) entry which is preliminary data.</text>
</comment>
<evidence type="ECO:0000313" key="2">
    <source>
        <dbReference type="Proteomes" id="UP000236285"/>
    </source>
</evidence>
<protein>
    <submittedName>
        <fullName evidence="1">Uncharacterized protein</fullName>
    </submittedName>
</protein>
<sequence length="70" mass="7577">MTMAAEKPRVRVAIAFAPNFASGLLQNTEASHQQPGTTLTEAEITIVQEELERISQRLQATVNLDALALA</sequence>
<dbReference type="Proteomes" id="UP000236285">
    <property type="component" value="Unassembled WGS sequence"/>
</dbReference>
<proteinExistence type="predicted"/>
<accession>A0ACC9MW85</accession>
<keyword evidence="2" id="KW-1185">Reference proteome</keyword>
<organism evidence="1 2">
    <name type="scientific">Pseudomonas hunanensis</name>
    <dbReference type="NCBI Taxonomy" id="1247546"/>
    <lineage>
        <taxon>Bacteria</taxon>
        <taxon>Pseudomonadati</taxon>
        <taxon>Pseudomonadota</taxon>
        <taxon>Gammaproteobacteria</taxon>
        <taxon>Pseudomonadales</taxon>
        <taxon>Pseudomonadaceae</taxon>
        <taxon>Pseudomonas</taxon>
    </lineage>
</organism>
<reference evidence="1" key="1">
    <citation type="submission" date="2017-12" db="EMBL/GenBank/DDBJ databases">
        <title>High quality draft genome sequence of Pseudomonas hunanensis P11 isolated from the high-arsenic soil.</title>
        <authorList>
            <person name="Pan J."/>
        </authorList>
    </citation>
    <scope>NUCLEOTIDE SEQUENCE</scope>
    <source>
        <strain evidence="1">P11</strain>
    </source>
</reference>
<dbReference type="EMBL" id="PISL01000054">
    <property type="protein sequence ID" value="PKF23231.1"/>
    <property type="molecule type" value="Genomic_DNA"/>
</dbReference>
<evidence type="ECO:0000313" key="1">
    <source>
        <dbReference type="EMBL" id="PKF23231.1"/>
    </source>
</evidence>